<evidence type="ECO:0000259" key="11">
    <source>
        <dbReference type="PROSITE" id="PS52029"/>
    </source>
</evidence>
<dbReference type="CDD" id="cd16913">
    <property type="entry name" value="YkuD_like"/>
    <property type="match status" value="1"/>
</dbReference>
<keyword evidence="10" id="KW-0732">Signal</keyword>
<name>A0A318T8L7_9RHOB</name>
<dbReference type="FunFam" id="2.40.440.10:FF:000002">
    <property type="entry name" value="L,D-transpeptidase ErfK/SrfK"/>
    <property type="match status" value="1"/>
</dbReference>
<dbReference type="PANTHER" id="PTHR30582:SF24">
    <property type="entry name" value="L,D-TRANSPEPTIDASE ERFK_SRFK-RELATED"/>
    <property type="match status" value="1"/>
</dbReference>
<feature type="active site" description="Nucleophile" evidence="9">
    <location>
        <position position="170"/>
    </location>
</feature>
<dbReference type="UniPathway" id="UPA00219"/>
<dbReference type="GO" id="GO:0005576">
    <property type="term" value="C:extracellular region"/>
    <property type="evidence" value="ECO:0007669"/>
    <property type="project" value="TreeGrafter"/>
</dbReference>
<evidence type="ECO:0000256" key="3">
    <source>
        <dbReference type="ARBA" id="ARBA00022676"/>
    </source>
</evidence>
<evidence type="ECO:0000256" key="7">
    <source>
        <dbReference type="ARBA" id="ARBA00022984"/>
    </source>
</evidence>
<dbReference type="Gene3D" id="2.40.440.10">
    <property type="entry name" value="L,D-transpeptidase catalytic domain-like"/>
    <property type="match status" value="1"/>
</dbReference>
<dbReference type="InterPro" id="IPR038063">
    <property type="entry name" value="Transpep_catalytic_dom"/>
</dbReference>
<comment type="caution">
    <text evidence="12">The sequence shown here is derived from an EMBL/GenBank/DDBJ whole genome shotgun (WGS) entry which is preliminary data.</text>
</comment>
<keyword evidence="7 9" id="KW-0573">Peptidoglycan synthesis</keyword>
<comment type="pathway">
    <text evidence="1 9">Cell wall biogenesis; peptidoglycan biosynthesis.</text>
</comment>
<dbReference type="PANTHER" id="PTHR30582">
    <property type="entry name" value="L,D-TRANSPEPTIDASE"/>
    <property type="match status" value="1"/>
</dbReference>
<keyword evidence="13" id="KW-1185">Reference proteome</keyword>
<evidence type="ECO:0000256" key="6">
    <source>
        <dbReference type="ARBA" id="ARBA00022960"/>
    </source>
</evidence>
<dbReference type="OrthoDB" id="9795305at2"/>
<keyword evidence="3" id="KW-0328">Glycosyltransferase</keyword>
<feature type="signal peptide" evidence="10">
    <location>
        <begin position="1"/>
        <end position="28"/>
    </location>
</feature>
<evidence type="ECO:0000256" key="4">
    <source>
        <dbReference type="ARBA" id="ARBA00022679"/>
    </source>
</evidence>
<keyword evidence="6 9" id="KW-0133">Cell shape</keyword>
<dbReference type="GO" id="GO:0016757">
    <property type="term" value="F:glycosyltransferase activity"/>
    <property type="evidence" value="ECO:0007669"/>
    <property type="project" value="UniProtKB-KW"/>
</dbReference>
<dbReference type="GO" id="GO:0018104">
    <property type="term" value="P:peptidoglycan-protein cross-linking"/>
    <property type="evidence" value="ECO:0007669"/>
    <property type="project" value="TreeGrafter"/>
</dbReference>
<dbReference type="GO" id="GO:0008360">
    <property type="term" value="P:regulation of cell shape"/>
    <property type="evidence" value="ECO:0007669"/>
    <property type="project" value="UniProtKB-UniRule"/>
</dbReference>
<evidence type="ECO:0000313" key="13">
    <source>
        <dbReference type="Proteomes" id="UP000248311"/>
    </source>
</evidence>
<evidence type="ECO:0000256" key="1">
    <source>
        <dbReference type="ARBA" id="ARBA00004752"/>
    </source>
</evidence>
<organism evidence="12 13">
    <name type="scientific">Pseudoroseicyclus aestuarii</name>
    <dbReference type="NCBI Taxonomy" id="1795041"/>
    <lineage>
        <taxon>Bacteria</taxon>
        <taxon>Pseudomonadati</taxon>
        <taxon>Pseudomonadota</taxon>
        <taxon>Alphaproteobacteria</taxon>
        <taxon>Rhodobacterales</taxon>
        <taxon>Paracoccaceae</taxon>
        <taxon>Pseudoroseicyclus</taxon>
    </lineage>
</organism>
<feature type="chain" id="PRO_5016300075" evidence="10">
    <location>
        <begin position="29"/>
        <end position="194"/>
    </location>
</feature>
<keyword evidence="5" id="KW-0378">Hydrolase</keyword>
<evidence type="ECO:0000256" key="10">
    <source>
        <dbReference type="SAM" id="SignalP"/>
    </source>
</evidence>
<gene>
    <name evidence="12" type="ORF">DFP88_102521</name>
</gene>
<protein>
    <submittedName>
        <fullName evidence="12">L,D-transpeptidase-like protein</fullName>
    </submittedName>
</protein>
<evidence type="ECO:0000256" key="5">
    <source>
        <dbReference type="ARBA" id="ARBA00022801"/>
    </source>
</evidence>
<dbReference type="RefSeq" id="WP_110813779.1">
    <property type="nucleotide sequence ID" value="NZ_QJTE01000002.1"/>
</dbReference>
<evidence type="ECO:0000313" key="12">
    <source>
        <dbReference type="EMBL" id="PYE84718.1"/>
    </source>
</evidence>
<dbReference type="SUPFAM" id="SSF141523">
    <property type="entry name" value="L,D-transpeptidase catalytic domain-like"/>
    <property type="match status" value="1"/>
</dbReference>
<dbReference type="Pfam" id="PF03734">
    <property type="entry name" value="YkuD"/>
    <property type="match status" value="1"/>
</dbReference>
<reference evidence="12 13" key="1">
    <citation type="submission" date="2018-06" db="EMBL/GenBank/DDBJ databases">
        <title>Genomic Encyclopedia of Type Strains, Phase III (KMG-III): the genomes of soil and plant-associated and newly described type strains.</title>
        <authorList>
            <person name="Whitman W."/>
        </authorList>
    </citation>
    <scope>NUCLEOTIDE SEQUENCE [LARGE SCALE GENOMIC DNA]</scope>
    <source>
        <strain evidence="12 13">CECT 9025</strain>
    </source>
</reference>
<evidence type="ECO:0000256" key="2">
    <source>
        <dbReference type="ARBA" id="ARBA00005992"/>
    </source>
</evidence>
<sequence>MTGSNIGRRAFLAGGAAAAGLAAAPAAAQVMSQRPFDIPESWRPRVVDINADAPAGLIYVDTAERRLYWTLGEGRAIRYLIAVGAAGRNFQGEARVGRKAEWPRWTPTRNMIRAEPEVYGPYAGGLPGGHEWNPLGARALYMYQGNRDTMYRIHGTPQPWTMGQSFSSGCIRLVNEHAMDLYSRVPVGTRVVVS</sequence>
<dbReference type="InterPro" id="IPR005490">
    <property type="entry name" value="LD_TPept_cat_dom"/>
</dbReference>
<dbReference type="PROSITE" id="PS52029">
    <property type="entry name" value="LD_TPASE"/>
    <property type="match status" value="1"/>
</dbReference>
<feature type="domain" description="L,D-TPase catalytic" evidence="11">
    <location>
        <begin position="56"/>
        <end position="194"/>
    </location>
</feature>
<dbReference type="AlphaFoldDB" id="A0A318T8L7"/>
<dbReference type="InterPro" id="IPR050979">
    <property type="entry name" value="LD-transpeptidase"/>
</dbReference>
<dbReference type="GO" id="GO:0071555">
    <property type="term" value="P:cell wall organization"/>
    <property type="evidence" value="ECO:0007669"/>
    <property type="project" value="UniProtKB-UniRule"/>
</dbReference>
<keyword evidence="8 9" id="KW-0961">Cell wall biogenesis/degradation</keyword>
<evidence type="ECO:0000256" key="9">
    <source>
        <dbReference type="PROSITE-ProRule" id="PRU01373"/>
    </source>
</evidence>
<dbReference type="GO" id="GO:0071972">
    <property type="term" value="F:peptidoglycan L,D-transpeptidase activity"/>
    <property type="evidence" value="ECO:0007669"/>
    <property type="project" value="TreeGrafter"/>
</dbReference>
<dbReference type="InterPro" id="IPR006311">
    <property type="entry name" value="TAT_signal"/>
</dbReference>
<proteinExistence type="inferred from homology"/>
<feature type="active site" description="Proton donor/acceptor" evidence="9">
    <location>
        <position position="154"/>
    </location>
</feature>
<dbReference type="EMBL" id="QJTE01000002">
    <property type="protein sequence ID" value="PYE84718.1"/>
    <property type="molecule type" value="Genomic_DNA"/>
</dbReference>
<keyword evidence="4" id="KW-0808">Transferase</keyword>
<dbReference type="PROSITE" id="PS51318">
    <property type="entry name" value="TAT"/>
    <property type="match status" value="1"/>
</dbReference>
<evidence type="ECO:0000256" key="8">
    <source>
        <dbReference type="ARBA" id="ARBA00023316"/>
    </source>
</evidence>
<comment type="similarity">
    <text evidence="2">Belongs to the YkuD family.</text>
</comment>
<dbReference type="Proteomes" id="UP000248311">
    <property type="component" value="Unassembled WGS sequence"/>
</dbReference>
<accession>A0A318T8L7</accession>